<dbReference type="Proteomes" id="UP000887565">
    <property type="component" value="Unplaced"/>
</dbReference>
<accession>A0A915HR23</accession>
<dbReference type="WBParaSite" id="nRc.2.0.1.t04383-RA">
    <property type="protein sequence ID" value="nRc.2.0.1.t04383-RA"/>
    <property type="gene ID" value="nRc.2.0.1.g04383"/>
</dbReference>
<proteinExistence type="predicted"/>
<dbReference type="AlphaFoldDB" id="A0A915HR23"/>
<sequence length="69" mass="7778">MIEPEILKHLWTIIGTVISECDRRHKNIIPAIAEGCQTRHPSDDVLCMNASLTSQQLWYDGCPSKNDSP</sequence>
<evidence type="ECO:0000313" key="2">
    <source>
        <dbReference type="WBParaSite" id="nRc.2.0.1.t04383-RA"/>
    </source>
</evidence>
<organism evidence="1 2">
    <name type="scientific">Romanomermis culicivorax</name>
    <name type="common">Nematode worm</name>
    <dbReference type="NCBI Taxonomy" id="13658"/>
    <lineage>
        <taxon>Eukaryota</taxon>
        <taxon>Metazoa</taxon>
        <taxon>Ecdysozoa</taxon>
        <taxon>Nematoda</taxon>
        <taxon>Enoplea</taxon>
        <taxon>Dorylaimia</taxon>
        <taxon>Mermithida</taxon>
        <taxon>Mermithoidea</taxon>
        <taxon>Mermithidae</taxon>
        <taxon>Romanomermis</taxon>
    </lineage>
</organism>
<name>A0A915HR23_ROMCU</name>
<reference evidence="2" key="1">
    <citation type="submission" date="2022-11" db="UniProtKB">
        <authorList>
            <consortium name="WormBaseParasite"/>
        </authorList>
    </citation>
    <scope>IDENTIFICATION</scope>
</reference>
<protein>
    <submittedName>
        <fullName evidence="2">Uncharacterized protein</fullName>
    </submittedName>
</protein>
<keyword evidence="1" id="KW-1185">Reference proteome</keyword>
<evidence type="ECO:0000313" key="1">
    <source>
        <dbReference type="Proteomes" id="UP000887565"/>
    </source>
</evidence>